<proteinExistence type="predicted"/>
<name>A0A1W6YIW7_9BORD</name>
<keyword evidence="2" id="KW-1185">Reference proteome</keyword>
<organism evidence="1 2">
    <name type="scientific">Bordetella genomosp. 8</name>
    <dbReference type="NCBI Taxonomy" id="1416806"/>
    <lineage>
        <taxon>Bacteria</taxon>
        <taxon>Pseudomonadati</taxon>
        <taxon>Pseudomonadota</taxon>
        <taxon>Betaproteobacteria</taxon>
        <taxon>Burkholderiales</taxon>
        <taxon>Alcaligenaceae</taxon>
        <taxon>Bordetella</taxon>
    </lineage>
</organism>
<gene>
    <name evidence="1" type="ORF">CAL12_09385</name>
</gene>
<evidence type="ECO:0000313" key="2">
    <source>
        <dbReference type="Proteomes" id="UP000194151"/>
    </source>
</evidence>
<evidence type="ECO:0000313" key="1">
    <source>
        <dbReference type="EMBL" id="ARP81035.1"/>
    </source>
</evidence>
<accession>A0A1W6YIW7</accession>
<dbReference type="EMBL" id="CP021108">
    <property type="protein sequence ID" value="ARP81035.1"/>
    <property type="molecule type" value="Genomic_DNA"/>
</dbReference>
<dbReference type="AlphaFoldDB" id="A0A1W6YIW7"/>
<dbReference type="Proteomes" id="UP000194151">
    <property type="component" value="Chromosome"/>
</dbReference>
<reference evidence="1 2" key="1">
    <citation type="submission" date="2017-05" db="EMBL/GenBank/DDBJ databases">
        <title>Complete and WGS of Bordetella genogroups.</title>
        <authorList>
            <person name="Spilker T."/>
            <person name="LiPuma J."/>
        </authorList>
    </citation>
    <scope>NUCLEOTIDE SEQUENCE [LARGE SCALE GENOMIC DNA]</scope>
    <source>
        <strain evidence="1 2">AU19157</strain>
    </source>
</reference>
<protein>
    <submittedName>
        <fullName evidence="1">Uncharacterized protein</fullName>
    </submittedName>
</protein>
<sequence>MGGIGDGGFSLCIPVRAGESHELTYGGQVLVRATQVSNLHIVPPQPYFAVWRARCARMFKGLQQTASAVSRHLHGA</sequence>
<dbReference type="KEGG" id="bgv:CAL12_09385"/>